<proteinExistence type="predicted"/>
<feature type="region of interest" description="Disordered" evidence="1">
    <location>
        <begin position="1"/>
        <end position="20"/>
    </location>
</feature>
<dbReference type="Proteomes" id="UP000295192">
    <property type="component" value="Unassembled WGS sequence"/>
</dbReference>
<name>A0A484B1C5_DRONA</name>
<comment type="caution">
    <text evidence="2">The sequence shown here is derived from an EMBL/GenBank/DDBJ whole genome shotgun (WGS) entry which is preliminary data.</text>
</comment>
<gene>
    <name evidence="2" type="ORF">AWZ03_010924</name>
</gene>
<keyword evidence="3" id="KW-1185">Reference proteome</keyword>
<evidence type="ECO:0000313" key="2">
    <source>
        <dbReference type="EMBL" id="TDG42657.1"/>
    </source>
</evidence>
<accession>A0A484B1C5</accession>
<feature type="compositionally biased region" description="Basic and acidic residues" evidence="1">
    <location>
        <begin position="1"/>
        <end position="12"/>
    </location>
</feature>
<sequence length="195" mass="22761">MNDEKETEKERTLPTQTSPAKVLFIGDPAESVSPNKPERGDIKRNFKENCTNYLSLILMGNPTPMEVANGEYPIEWVGMEVIKRENKPTLYQFICLSAQTKPKNVKLENFYQTINANAIMRDVRQFLKKERWISKFVITGPLRDKGIEWFYNSDESYLMNAVYKAAWAEKLKGSDVILPYLLYLHRQHVQNNPRR</sequence>
<dbReference type="EMBL" id="LSRL02000210">
    <property type="protein sequence ID" value="TDG42657.1"/>
    <property type="molecule type" value="Genomic_DNA"/>
</dbReference>
<dbReference type="AlphaFoldDB" id="A0A484B1C5"/>
<protein>
    <submittedName>
        <fullName evidence="2">Uncharacterized protein</fullName>
    </submittedName>
</protein>
<evidence type="ECO:0000313" key="3">
    <source>
        <dbReference type="Proteomes" id="UP000295192"/>
    </source>
</evidence>
<dbReference type="OrthoDB" id="10338945at2759"/>
<organism evidence="2 3">
    <name type="scientific">Drosophila navojoa</name>
    <name type="common">Fruit fly</name>
    <dbReference type="NCBI Taxonomy" id="7232"/>
    <lineage>
        <taxon>Eukaryota</taxon>
        <taxon>Metazoa</taxon>
        <taxon>Ecdysozoa</taxon>
        <taxon>Arthropoda</taxon>
        <taxon>Hexapoda</taxon>
        <taxon>Insecta</taxon>
        <taxon>Pterygota</taxon>
        <taxon>Neoptera</taxon>
        <taxon>Endopterygota</taxon>
        <taxon>Diptera</taxon>
        <taxon>Brachycera</taxon>
        <taxon>Muscomorpha</taxon>
        <taxon>Ephydroidea</taxon>
        <taxon>Drosophilidae</taxon>
        <taxon>Drosophila</taxon>
    </lineage>
</organism>
<evidence type="ECO:0000256" key="1">
    <source>
        <dbReference type="SAM" id="MobiDB-lite"/>
    </source>
</evidence>
<reference evidence="2 3" key="1">
    <citation type="journal article" date="2019" name="J. Hered.">
        <title>An Improved Genome Assembly for Drosophila navojoa, the Basal Species in the mojavensis Cluster.</title>
        <authorList>
            <person name="Vanderlinde T."/>
            <person name="Dupim E.G."/>
            <person name="Nazario-Yepiz N.O."/>
            <person name="Carvalho A.B."/>
        </authorList>
    </citation>
    <scope>NUCLEOTIDE SEQUENCE [LARGE SCALE GENOMIC DNA]</scope>
    <source>
        <strain evidence="2">Navoj_Jal97</strain>
        <tissue evidence="2">Whole organism</tissue>
    </source>
</reference>
<dbReference type="OMA" id="RYQFYCY"/>